<feature type="repeat" description="RCC1" evidence="2">
    <location>
        <begin position="865"/>
        <end position="917"/>
    </location>
</feature>
<dbReference type="PANTHER" id="PTHR22870">
    <property type="entry name" value="REGULATOR OF CHROMOSOME CONDENSATION"/>
    <property type="match status" value="1"/>
</dbReference>
<proteinExistence type="predicted"/>
<dbReference type="Proteomes" id="UP001152797">
    <property type="component" value="Unassembled WGS sequence"/>
</dbReference>
<dbReference type="InterPro" id="IPR043472">
    <property type="entry name" value="Macro_dom-like"/>
</dbReference>
<feature type="transmembrane region" description="Helical" evidence="5">
    <location>
        <begin position="1773"/>
        <end position="1795"/>
    </location>
</feature>
<evidence type="ECO:0000256" key="2">
    <source>
        <dbReference type="PROSITE-ProRule" id="PRU00235"/>
    </source>
</evidence>
<dbReference type="NCBIfam" id="TIGR02452">
    <property type="entry name" value="TIGR02452 family protein"/>
    <property type="match status" value="1"/>
</dbReference>
<dbReference type="PANTHER" id="PTHR22870:SF408">
    <property type="entry name" value="OS09G0560450 PROTEIN"/>
    <property type="match status" value="1"/>
</dbReference>
<reference evidence="9" key="1">
    <citation type="submission" date="2022-10" db="EMBL/GenBank/DDBJ databases">
        <authorList>
            <person name="Chen Y."/>
            <person name="Dougan E. K."/>
            <person name="Chan C."/>
            <person name="Rhodes N."/>
            <person name="Thang M."/>
        </authorList>
    </citation>
    <scope>NUCLEOTIDE SEQUENCE</scope>
</reference>
<feature type="domain" description="RCC1-like" evidence="8">
    <location>
        <begin position="595"/>
        <end position="808"/>
    </location>
</feature>
<dbReference type="InterPro" id="IPR053931">
    <property type="entry name" value="RapZ_C"/>
</dbReference>
<evidence type="ECO:0000256" key="4">
    <source>
        <dbReference type="SAM" id="MobiDB-lite"/>
    </source>
</evidence>
<keyword evidence="5" id="KW-0472">Membrane</keyword>
<dbReference type="Gene3D" id="3.40.220.10">
    <property type="entry name" value="Leucine Aminopeptidase, subunit E, domain 1"/>
    <property type="match status" value="1"/>
</dbReference>
<reference evidence="10 11" key="2">
    <citation type="submission" date="2024-05" db="EMBL/GenBank/DDBJ databases">
        <authorList>
            <person name="Chen Y."/>
            <person name="Shah S."/>
            <person name="Dougan E. K."/>
            <person name="Thang M."/>
            <person name="Chan C."/>
        </authorList>
    </citation>
    <scope>NUCLEOTIDE SEQUENCE [LARGE SCALE GENOMIC DNA]</scope>
</reference>
<evidence type="ECO:0000313" key="11">
    <source>
        <dbReference type="Proteomes" id="UP001152797"/>
    </source>
</evidence>
<evidence type="ECO:0000259" key="6">
    <source>
        <dbReference type="Pfam" id="PF10021"/>
    </source>
</evidence>
<feature type="domain" description="RapZ C-terminal" evidence="7">
    <location>
        <begin position="373"/>
        <end position="491"/>
    </location>
</feature>
<feature type="region of interest" description="Disordered" evidence="4">
    <location>
        <begin position="973"/>
        <end position="1038"/>
    </location>
</feature>
<feature type="repeat" description="RCC1" evidence="2">
    <location>
        <begin position="708"/>
        <end position="759"/>
    </location>
</feature>
<dbReference type="PRINTS" id="PR00633">
    <property type="entry name" value="RCCNDNSATION"/>
</dbReference>
<dbReference type="SUPFAM" id="SSF50985">
    <property type="entry name" value="RCC1/BLIP-II"/>
    <property type="match status" value="1"/>
</dbReference>
<comment type="caution">
    <text evidence="9">The sequence shown here is derived from an EMBL/GenBank/DDBJ whole genome shotgun (WGS) entry which is preliminary data.</text>
</comment>
<dbReference type="Pfam" id="PF25390">
    <property type="entry name" value="WD40_RLD"/>
    <property type="match status" value="1"/>
</dbReference>
<feature type="compositionally biased region" description="Acidic residues" evidence="4">
    <location>
        <begin position="1142"/>
        <end position="1154"/>
    </location>
</feature>
<organism evidence="9">
    <name type="scientific">Cladocopium goreaui</name>
    <dbReference type="NCBI Taxonomy" id="2562237"/>
    <lineage>
        <taxon>Eukaryota</taxon>
        <taxon>Sar</taxon>
        <taxon>Alveolata</taxon>
        <taxon>Dinophyceae</taxon>
        <taxon>Suessiales</taxon>
        <taxon>Symbiodiniaceae</taxon>
        <taxon>Cladocopium</taxon>
    </lineage>
</organism>
<dbReference type="InterPro" id="IPR009091">
    <property type="entry name" value="RCC1/BLIP-II"/>
</dbReference>
<dbReference type="Pfam" id="PF00415">
    <property type="entry name" value="RCC1"/>
    <property type="match status" value="3"/>
</dbReference>
<dbReference type="InterPro" id="IPR012664">
    <property type="entry name" value="CHP02452"/>
</dbReference>
<feature type="region of interest" description="Disordered" evidence="4">
    <location>
        <begin position="1135"/>
        <end position="1170"/>
    </location>
</feature>
<dbReference type="PROSITE" id="PS00626">
    <property type="entry name" value="RCC1_2"/>
    <property type="match status" value="2"/>
</dbReference>
<feature type="transmembrane region" description="Helical" evidence="5">
    <location>
        <begin position="1678"/>
        <end position="1698"/>
    </location>
</feature>
<feature type="compositionally biased region" description="Polar residues" evidence="4">
    <location>
        <begin position="1006"/>
        <end position="1015"/>
    </location>
</feature>
<feature type="region of interest" description="Disordered" evidence="4">
    <location>
        <begin position="1521"/>
        <end position="1550"/>
    </location>
</feature>
<feature type="compositionally biased region" description="Basic and acidic residues" evidence="4">
    <location>
        <begin position="986"/>
        <end position="1005"/>
    </location>
</feature>
<feature type="compositionally biased region" description="Basic and acidic residues" evidence="4">
    <location>
        <begin position="1527"/>
        <end position="1550"/>
    </location>
</feature>
<keyword evidence="5" id="KW-1133">Transmembrane helix</keyword>
<feature type="repeat" description="RCC1" evidence="2">
    <location>
        <begin position="918"/>
        <end position="968"/>
    </location>
</feature>
<dbReference type="InterPro" id="IPR058923">
    <property type="entry name" value="RCC1-like_dom"/>
</dbReference>
<feature type="compositionally biased region" description="Basic and acidic residues" evidence="4">
    <location>
        <begin position="1029"/>
        <end position="1038"/>
    </location>
</feature>
<evidence type="ECO:0000259" key="7">
    <source>
        <dbReference type="Pfam" id="PF22740"/>
    </source>
</evidence>
<dbReference type="EMBL" id="CAMXCT020001057">
    <property type="protein sequence ID" value="CAL1139570.1"/>
    <property type="molecule type" value="Genomic_DNA"/>
</dbReference>
<dbReference type="EMBL" id="CAMXCT010001057">
    <property type="protein sequence ID" value="CAI3986195.1"/>
    <property type="molecule type" value="Genomic_DNA"/>
</dbReference>
<feature type="repeat" description="RCC1" evidence="2">
    <location>
        <begin position="813"/>
        <end position="864"/>
    </location>
</feature>
<dbReference type="InterPro" id="IPR051210">
    <property type="entry name" value="Ub_ligase/GEF_domain"/>
</dbReference>
<feature type="coiled-coil region" evidence="3">
    <location>
        <begin position="1056"/>
        <end position="1122"/>
    </location>
</feature>
<protein>
    <submittedName>
        <fullName evidence="9">Uncharacterized protein</fullName>
    </submittedName>
</protein>
<dbReference type="Gene3D" id="2.130.10.30">
    <property type="entry name" value="Regulator of chromosome condensation 1/beta-lactamase-inhibitor protein II"/>
    <property type="match status" value="3"/>
</dbReference>
<feature type="transmembrane region" description="Helical" evidence="5">
    <location>
        <begin position="1816"/>
        <end position="1836"/>
    </location>
</feature>
<evidence type="ECO:0000256" key="1">
    <source>
        <dbReference type="ARBA" id="ARBA00022737"/>
    </source>
</evidence>
<evidence type="ECO:0000256" key="3">
    <source>
        <dbReference type="SAM" id="Coils"/>
    </source>
</evidence>
<evidence type="ECO:0000259" key="8">
    <source>
        <dbReference type="Pfam" id="PF25390"/>
    </source>
</evidence>
<evidence type="ECO:0000313" key="10">
    <source>
        <dbReference type="EMBL" id="CAL4773507.1"/>
    </source>
</evidence>
<dbReference type="InterPro" id="IPR019261">
    <property type="entry name" value="PARG_cat_microbial"/>
</dbReference>
<sequence>MAHMSRTATNQRNYRKAIAEETLEILEKGGYYSPETYDWVDLAEPLERCVEGSFVVHEGEDIMPAGSSQVPAGDQLVKVEVTKETSLEALYRLAEEDAGNIVLLNFASAKNPGGSFLGGAQAQEESLARSSGLYPCLTKFQDDMYAANKKDPRGGFYSDDMIFSSHVPFFRTDQGSLLPSPICCSVITCPAVNAGVVAEGTCRRKGETPVMQVMEGRLRRILRLARARGGRTLILGAWGCGVFRNTPEEVAQLFRAALSPKHGFHHSFVRAVSAVPDEKMKSCFARILLPTAPGHAASSTFRPNDAPAPSVLPGDSPLTTPTATLKGYGLENPTSPELISCAVDPESPPDSPKSTQLVSVDLDDDQPAQRALELKLISFGYSRGGGIPAANHVFDARHIKNPQKGPQKHLTGLDARLRKEIMAHDGAEELYEKMLQVVLNDLAEERAPVVAVGCTHGKHRSVTFCEELAMRLRGTVSPQGRRVSVEVWHRERGSWSKKGRWRRGAEGRDLGKGLSVAALAMKRLILAGVRAPRAMADLEGPQPYDHVARLIPPRLPGILRTIPLTLNVVSVMPWGNPPLPPGQWSHGLGFPGRTVWGSSEHGQLGIGSLPTEDKAVAPRLVEGLRSVPVKQVASGGYFSAAVSESGELYCWGHGKDGQLGHGDLKDVHMPRAVRSLQSKARSRGAKWCEVVRTVSCGEQHVGAVSEVGVLYTWGRGQNGRLGHGGQENELLPKPVEVLSGYPVGLVACGEFHTACILQNAPHVYTWGLGLSGRLGHGDENDRLTPTFVEALTGMQVSTMACGGHHTAAVGDHLQVMTWGGGAFGKLGHGNRLAQSTPKVVVALQGKRVIQVSLGPHHSAALTQKGEIYTWGQAGRLGHASQGAEVDEMLPRPVLALSHVCVAQVSCGHSHCCAVTDSGDVWAWGSSRTFGHTEQSAYPNVPTMIKVLAGKAIVHVACGVTHNVALSDYRRLSKKGLNAPAPGGKKPRMDEERRSAAGDNKKEAEQFSKTPQTPQNLDEIRAPWEGSDGSPEKPKGHQAERPVAFLSSELKAYQEQTLRLAKLLQETRTKLETLQNENSFLKSELEVMHQCSNDADERLDTLRRHFNERIREMERRYNDKERAWRDTFSRLRLHLGVGGGLEPPEEEEPPNEEEVPNAAHEPPVEVPKKQPVAKPGYKHLRWPGWKHVAASAMRLRRRLAPAVFTDGAHQNLALMQVGDPNSWGMGSHLQVLELVPALDPCSRLEKSPVAVNEITTYSHWSRDGGPRCRMLSPRGENPFLRRDEKGIGTSSVTLRAAMDAALQVNLRLVVDAASAETSPNREALRRRREAPNAHGWAPLKWLVAPKHPALLAWEAMSLRQCTSPQGRIWGGVAQVSSSRGRCGRGWGVIVCLGVMFKPPTRCSGTIRSHQRPKVWPVAWQSAAEGSKRPTFHPVRAMDGCCSAHPATTSISAAEPPLLELDAARPGGTAAVPRWEFEAAVARLELRLQYLEAATGSIRQKDAGIEVIELTPSMEHCSPVFESTSPHFQRAEEPELRSDQSDETETPHGAEHSHDRVYFGESVWNIPLVLDFSKVPVWDGLFSLILLAVNLGMQASFSGILLSDDFALAGVNVEEEVDNARTWRQTIAHDWRYMDLSQTSLVSRVCSGDGALILSTPQAELVNQINSFLGLGTDDFQPGFLQPGILLCMLCILHWSLCVYREFRSIWLALEAVAFIPTSRQTKMGENSIQSLSLVRFLFVFVTFVLRAIIASILLVAGISWLARTTSITELMLNAVALNGIMDVDELLFAGFTPVSVQRQIRKLKPIRMRYGPWRSQIESFLLFLLLGATMLVPYLVFLEPLGSGMVTIKWEMCGRNQTFVVAHNPDVQEIVGFVTRSGRSDEDLSLSEVAVNTHTFQVEGPSQYIHFAASLQIFDQLRLTSLADAAGMLPFCPETEAFHRDSPLYLDPLITPILHSRLRSATVALGEAPAESCAGLEELCRRPDARMLRLICGQTCGCTDPYASPWHKVQSQGCSDLCSTRAEAALETLTCEDQPQGQVWEEIWESYAGSLSSYYGQDATQFTIWPWAAAVAQELRVKGCVGLQRTELQQEVVSKVNWCHGSETLFRPFSWLCPVSCGCLEHPQPPGCPGSCKVNNTGHGQRP</sequence>
<evidence type="ECO:0000313" key="9">
    <source>
        <dbReference type="EMBL" id="CAI3986195.1"/>
    </source>
</evidence>
<dbReference type="InterPro" id="IPR000408">
    <property type="entry name" value="Reg_chr_condens"/>
</dbReference>
<feature type="repeat" description="RCC1" evidence="2">
    <location>
        <begin position="761"/>
        <end position="812"/>
    </location>
</feature>
<keyword evidence="11" id="KW-1185">Reference proteome</keyword>
<feature type="repeat" description="RCC1" evidence="2">
    <location>
        <begin position="591"/>
        <end position="645"/>
    </location>
</feature>
<name>A0A9P1FTE6_9DINO</name>
<dbReference type="EMBL" id="CAMXCT030001057">
    <property type="protein sequence ID" value="CAL4773507.1"/>
    <property type="molecule type" value="Genomic_DNA"/>
</dbReference>
<feature type="domain" description="Microbial-type PARG catalytic" evidence="6">
    <location>
        <begin position="19"/>
        <end position="171"/>
    </location>
</feature>
<gene>
    <name evidence="9" type="ORF">C1SCF055_LOCUS13565</name>
</gene>
<accession>A0A9P1FTE6</accession>
<feature type="transmembrane region" description="Helical" evidence="5">
    <location>
        <begin position="1735"/>
        <end position="1761"/>
    </location>
</feature>
<feature type="region of interest" description="Disordered" evidence="4">
    <location>
        <begin position="295"/>
        <end position="357"/>
    </location>
</feature>
<evidence type="ECO:0000256" key="5">
    <source>
        <dbReference type="SAM" id="Phobius"/>
    </source>
</evidence>
<dbReference type="SUPFAM" id="SSF52949">
    <property type="entry name" value="Macro domain-like"/>
    <property type="match status" value="1"/>
</dbReference>
<feature type="repeat" description="RCC1" evidence="2">
    <location>
        <begin position="646"/>
        <end position="707"/>
    </location>
</feature>
<dbReference type="PROSITE" id="PS50012">
    <property type="entry name" value="RCC1_3"/>
    <property type="match status" value="7"/>
</dbReference>
<keyword evidence="3" id="KW-0175">Coiled coil</keyword>
<keyword evidence="1" id="KW-0677">Repeat</keyword>
<keyword evidence="5" id="KW-0812">Transmembrane</keyword>
<dbReference type="Pfam" id="PF22740">
    <property type="entry name" value="PapZ_C"/>
    <property type="match status" value="1"/>
</dbReference>
<dbReference type="Pfam" id="PF10021">
    <property type="entry name" value="PARG_cat_microb"/>
    <property type="match status" value="1"/>
</dbReference>
<dbReference type="OrthoDB" id="10256179at2759"/>